<protein>
    <submittedName>
        <fullName evidence="1">Uncharacterized protein</fullName>
    </submittedName>
</protein>
<organism evidence="1">
    <name type="scientific">marine sediment metagenome</name>
    <dbReference type="NCBI Taxonomy" id="412755"/>
    <lineage>
        <taxon>unclassified sequences</taxon>
        <taxon>metagenomes</taxon>
        <taxon>ecological metagenomes</taxon>
    </lineage>
</organism>
<name>X0RFJ7_9ZZZZ</name>
<sequence>MDDRLKTTNIGDTAIVDLNPQSPSFHIGEVKMISYRGINVSSTWGDKFVKWANVKEINKQKK</sequence>
<accession>X0RFJ7</accession>
<proteinExistence type="predicted"/>
<dbReference type="EMBL" id="BARS01008872">
    <property type="protein sequence ID" value="GAF67684.1"/>
    <property type="molecule type" value="Genomic_DNA"/>
</dbReference>
<evidence type="ECO:0000313" key="1">
    <source>
        <dbReference type="EMBL" id="GAF67684.1"/>
    </source>
</evidence>
<reference evidence="1" key="1">
    <citation type="journal article" date="2014" name="Front. Microbiol.">
        <title>High frequency of phylogenetically diverse reductive dehalogenase-homologous genes in deep subseafloor sedimentary metagenomes.</title>
        <authorList>
            <person name="Kawai M."/>
            <person name="Futagami T."/>
            <person name="Toyoda A."/>
            <person name="Takaki Y."/>
            <person name="Nishi S."/>
            <person name="Hori S."/>
            <person name="Arai W."/>
            <person name="Tsubouchi T."/>
            <person name="Morono Y."/>
            <person name="Uchiyama I."/>
            <person name="Ito T."/>
            <person name="Fujiyama A."/>
            <person name="Inagaki F."/>
            <person name="Takami H."/>
        </authorList>
    </citation>
    <scope>NUCLEOTIDE SEQUENCE</scope>
    <source>
        <strain evidence="1">Expedition CK06-06</strain>
    </source>
</reference>
<gene>
    <name evidence="1" type="ORF">S01H1_16818</name>
</gene>
<dbReference type="AlphaFoldDB" id="X0RFJ7"/>
<comment type="caution">
    <text evidence="1">The sequence shown here is derived from an EMBL/GenBank/DDBJ whole genome shotgun (WGS) entry which is preliminary data.</text>
</comment>